<evidence type="ECO:0008006" key="3">
    <source>
        <dbReference type="Google" id="ProtNLM"/>
    </source>
</evidence>
<reference evidence="1 2" key="1">
    <citation type="submission" date="2021-08" db="EMBL/GenBank/DDBJ databases">
        <authorList>
            <person name="Tuo L."/>
        </authorList>
    </citation>
    <scope>NUCLEOTIDE SEQUENCE [LARGE SCALE GENOMIC DNA]</scope>
    <source>
        <strain evidence="1 2">JCM 31229</strain>
    </source>
</reference>
<protein>
    <recommendedName>
        <fullName evidence="3">Energy transducer TonB</fullName>
    </recommendedName>
</protein>
<dbReference type="EMBL" id="JAINVV010000009">
    <property type="protein sequence ID" value="MBY8824465.1"/>
    <property type="molecule type" value="Genomic_DNA"/>
</dbReference>
<organism evidence="1 2">
    <name type="scientific">Sphingomonas colocasiae</name>
    <dbReference type="NCBI Taxonomy" id="1848973"/>
    <lineage>
        <taxon>Bacteria</taxon>
        <taxon>Pseudomonadati</taxon>
        <taxon>Pseudomonadota</taxon>
        <taxon>Alphaproteobacteria</taxon>
        <taxon>Sphingomonadales</taxon>
        <taxon>Sphingomonadaceae</taxon>
        <taxon>Sphingomonas</taxon>
    </lineage>
</organism>
<dbReference type="Proteomes" id="UP000706039">
    <property type="component" value="Unassembled WGS sequence"/>
</dbReference>
<accession>A0ABS7PSZ2</accession>
<sequence length="140" mass="14617">MNAPGTSWQIMLADLSIILFLTTFSALARVESSSAKAAAPAPAMAPAPTPPPAPLVAEPVAMWRPGPGTPPLGQWLKEQAVDARMRVNIHGAYRPGRRDAVLADAAAVSADPALQGRAVRLILEPANTDTITVTLSFDQG</sequence>
<evidence type="ECO:0000313" key="2">
    <source>
        <dbReference type="Proteomes" id="UP000706039"/>
    </source>
</evidence>
<name>A0ABS7PSZ2_9SPHN</name>
<keyword evidence="2" id="KW-1185">Reference proteome</keyword>
<proteinExistence type="predicted"/>
<evidence type="ECO:0000313" key="1">
    <source>
        <dbReference type="EMBL" id="MBY8824465.1"/>
    </source>
</evidence>
<gene>
    <name evidence="1" type="ORF">K7G82_19325</name>
</gene>
<comment type="caution">
    <text evidence="1">The sequence shown here is derived from an EMBL/GenBank/DDBJ whole genome shotgun (WGS) entry which is preliminary data.</text>
</comment>
<dbReference type="RefSeq" id="WP_222991573.1">
    <property type="nucleotide sequence ID" value="NZ_JAINVV010000009.1"/>
</dbReference>